<evidence type="ECO:0000313" key="4">
    <source>
        <dbReference type="EMBL" id="HAJ5152299.1"/>
    </source>
</evidence>
<dbReference type="Proteomes" id="UP000255153">
    <property type="component" value="Unassembled WGS sequence"/>
</dbReference>
<sequence>MPAVDLSQLPEPAIIAEPDFEAILADTKAMMIASYPAEQREAVSAALELESEPLNVIAQTMSFREMLLRQRVNEGARACMLSHGSGTNLDNLAGNMNTKRLVITPATDTTDAVMESDTSLRLRAQRAYDGLSVAGPSGAYEYFARSASGLVRDARAISPSPACVTVSILSTEGDGTATEALLNTVRAVLNAEDTRPVADRLTVQSARIVTWRLNAKLYFYPGPESEPILAAAESSFRKWLAEQGLIGQDVALSAIAAALHVHGVQRVEIIEPTQNMAISDIQAARCESFTISEGGRNE</sequence>
<evidence type="ECO:0000313" key="11">
    <source>
        <dbReference type="EMBL" id="VED35210.1"/>
    </source>
</evidence>
<evidence type="ECO:0000259" key="2">
    <source>
        <dbReference type="Pfam" id="PF26079"/>
    </source>
</evidence>
<dbReference type="EMBL" id="DABGKZ010000039">
    <property type="protein sequence ID" value="HAJ5152299.1"/>
    <property type="molecule type" value="Genomic_DNA"/>
</dbReference>
<evidence type="ECO:0000313" key="7">
    <source>
        <dbReference type="EMBL" id="QMF66995.1"/>
    </source>
</evidence>
<evidence type="ECO:0000313" key="16">
    <source>
        <dbReference type="Proteomes" id="UP000512322"/>
    </source>
</evidence>
<dbReference type="EMBL" id="CP057293">
    <property type="protein sequence ID" value="QMF66995.1"/>
    <property type="molecule type" value="Genomic_DNA"/>
</dbReference>
<dbReference type="PANTHER" id="PTHR35862:SF1">
    <property type="entry name" value="FELS-2 PROPHAGE PROTEIN"/>
    <property type="match status" value="1"/>
</dbReference>
<feature type="domain" description="Baseplate J-like C-terminal" evidence="2">
    <location>
        <begin position="214"/>
        <end position="291"/>
    </location>
</feature>
<dbReference type="Proteomes" id="UP000250671">
    <property type="component" value="Unassembled WGS sequence"/>
</dbReference>
<dbReference type="AlphaFoldDB" id="A0A0B0WNK6"/>
<protein>
    <submittedName>
        <fullName evidence="7">Baseplate J/gp47 family protein</fullName>
    </submittedName>
    <submittedName>
        <fullName evidence="6 8">Baseplate assembly protein</fullName>
    </submittedName>
</protein>
<evidence type="ECO:0000313" key="12">
    <source>
        <dbReference type="Proteomes" id="UP000250671"/>
    </source>
</evidence>
<reference evidence="6" key="6">
    <citation type="submission" date="2021-03" db="EMBL/GenBank/DDBJ databases">
        <authorList>
            <consortium name="NCBI Pathogen Detection Project"/>
        </authorList>
    </citation>
    <scope>NUCLEOTIDE SEQUENCE</scope>
    <source>
        <strain evidence="4">Ecoli[ST-219]</strain>
        <strain evidence="6">Escherichia coli</strain>
        <strain evidence="5">SJP41</strain>
    </source>
</reference>
<reference evidence="6" key="1">
    <citation type="journal article" date="2018" name="Genome Biol.">
        <title>SKESA: strategic k-mer extension for scrupulous assemblies.</title>
        <authorList>
            <person name="Souvorov A."/>
            <person name="Agarwala R."/>
            <person name="Lipman D.J."/>
        </authorList>
    </citation>
    <scope>NUCLEOTIDE SEQUENCE</scope>
    <source>
        <strain>ecoli[ST-219]</strain>
        <strain evidence="4">Ecoli[ST-219]</strain>
        <strain evidence="6">Escherichia coli</strain>
        <strain evidence="5">SJP41</strain>
    </source>
</reference>
<evidence type="ECO:0000313" key="5">
    <source>
        <dbReference type="EMBL" id="HAZ7493834.1"/>
    </source>
</evidence>
<reference evidence="12 13" key="2">
    <citation type="submission" date="2018-06" db="EMBL/GenBank/DDBJ databases">
        <authorList>
            <consortium name="Pathogen Informatics"/>
            <person name="Doyle S."/>
        </authorList>
    </citation>
    <scope>NUCLEOTIDE SEQUENCE [LARGE SCALE GENOMIC DNA]</scope>
    <source>
        <strain evidence="9 13">NCTC8603</strain>
        <strain evidence="8 12">VREC0535</strain>
    </source>
</reference>
<evidence type="ECO:0000313" key="8">
    <source>
        <dbReference type="EMBL" id="SQP81234.1"/>
    </source>
</evidence>
<evidence type="ECO:0000313" key="10">
    <source>
        <dbReference type="EMBL" id="VED13838.1"/>
    </source>
</evidence>
<evidence type="ECO:0000313" key="9">
    <source>
        <dbReference type="EMBL" id="STK75711.1"/>
    </source>
</evidence>
<dbReference type="Proteomes" id="UP000840371">
    <property type="component" value="Unassembled WGS sequence"/>
</dbReference>
<dbReference type="RefSeq" id="WP_001111951.1">
    <property type="nucleotide sequence ID" value="NZ_AP027206.1"/>
</dbReference>
<dbReference type="EMBL" id="LR134238">
    <property type="protein sequence ID" value="VED13838.1"/>
    <property type="molecule type" value="Genomic_DNA"/>
</dbReference>
<gene>
    <name evidence="8" type="primary">J_1</name>
    <name evidence="10" type="synonym">J</name>
    <name evidence="9" type="synonym">J_3</name>
    <name evidence="3" type="ORF">FZU14_12570</name>
    <name evidence="4" type="ORF">HLZ50_20040</name>
    <name evidence="7" type="ORF">HVY77_08210</name>
    <name evidence="6" type="ORF">J0541_004219</name>
    <name evidence="5" type="ORF">J8F57_004115</name>
    <name evidence="9" type="ORF">NCTC8603_01553</name>
    <name evidence="10" type="ORF">NCTC9044_04738</name>
    <name evidence="11" type="ORF">NCTC9702_02435</name>
    <name evidence="8" type="ORF">SAMEA3752557_01425</name>
</gene>
<dbReference type="Proteomes" id="UP000868636">
    <property type="component" value="Unassembled WGS sequence"/>
</dbReference>
<dbReference type="EMBL" id="UCZA01000006">
    <property type="protein sequence ID" value="SQP81234.1"/>
    <property type="molecule type" value="Genomic_DNA"/>
</dbReference>
<evidence type="ECO:0000313" key="6">
    <source>
        <dbReference type="EMBL" id="HBB1575221.1"/>
    </source>
</evidence>
<dbReference type="Proteomes" id="UP000512322">
    <property type="component" value="Chromosome"/>
</dbReference>
<organism evidence="6">
    <name type="scientific">Escherichia coli</name>
    <dbReference type="NCBI Taxonomy" id="562"/>
    <lineage>
        <taxon>Bacteria</taxon>
        <taxon>Pseudomonadati</taxon>
        <taxon>Pseudomonadota</taxon>
        <taxon>Gammaproteobacteria</taxon>
        <taxon>Enterobacterales</taxon>
        <taxon>Enterobacteriaceae</taxon>
        <taxon>Escherichia</taxon>
    </lineage>
</organism>
<dbReference type="Proteomes" id="UP000870292">
    <property type="component" value="Unassembled WGS sequence"/>
</dbReference>
<feature type="domain" description="Baseplate J-like central" evidence="1">
    <location>
        <begin position="133"/>
        <end position="204"/>
    </location>
</feature>
<dbReference type="InterPro" id="IPR058530">
    <property type="entry name" value="Baseplate_J-like_C"/>
</dbReference>
<name>A0A0B0WNK6_ECOLX</name>
<dbReference type="EMBL" id="AASKVF010000014">
    <property type="protein sequence ID" value="EFD6885048.1"/>
    <property type="molecule type" value="Genomic_DNA"/>
</dbReference>
<evidence type="ECO:0000313" key="13">
    <source>
        <dbReference type="Proteomes" id="UP000255153"/>
    </source>
</evidence>
<dbReference type="InterPro" id="IPR014507">
    <property type="entry name" value="Baseplate_assembly_J_pred"/>
</dbReference>
<dbReference type="Proteomes" id="UP000277930">
    <property type="component" value="Chromosome 1"/>
</dbReference>
<evidence type="ECO:0000313" key="17">
    <source>
        <dbReference type="Proteomes" id="UP000531962"/>
    </source>
</evidence>
<dbReference type="EMBL" id="UGEE01000003">
    <property type="protein sequence ID" value="STK75711.1"/>
    <property type="molecule type" value="Genomic_DNA"/>
</dbReference>
<proteinExistence type="predicted"/>
<dbReference type="Proteomes" id="UP000271797">
    <property type="component" value="Chromosome"/>
</dbReference>
<dbReference type="PANTHER" id="PTHR35862">
    <property type="entry name" value="FELS-2 PROPHAGE PROTEIN"/>
    <property type="match status" value="1"/>
</dbReference>
<dbReference type="PIRSF" id="PIRSF020481">
    <property type="entry name" value="BAP"/>
    <property type="match status" value="1"/>
</dbReference>
<reference evidence="7 16" key="5">
    <citation type="submission" date="2020-06" db="EMBL/GenBank/DDBJ databases">
        <title>REHAB project genomes.</title>
        <authorList>
            <person name="Shaw L.P."/>
        </authorList>
    </citation>
    <scope>NUCLEOTIDE SEQUENCE [LARGE SCALE GENOMIC DNA]</scope>
    <source>
        <strain evidence="7 16">RHB30-C10</strain>
    </source>
</reference>
<evidence type="ECO:0000313" key="14">
    <source>
        <dbReference type="Proteomes" id="UP000271797"/>
    </source>
</evidence>
<evidence type="ECO:0000313" key="3">
    <source>
        <dbReference type="EMBL" id="EFD6885048.1"/>
    </source>
</evidence>
<dbReference type="EMBL" id="LR134246">
    <property type="protein sequence ID" value="VED35210.1"/>
    <property type="molecule type" value="Genomic_DNA"/>
</dbReference>
<dbReference type="Proteomes" id="UP000531962">
    <property type="component" value="Unassembled WGS sequence"/>
</dbReference>
<dbReference type="InterPro" id="IPR058531">
    <property type="entry name" value="Baseplate_J_M"/>
</dbReference>
<dbReference type="Pfam" id="PF26079">
    <property type="entry name" value="Baseplate_J_C"/>
    <property type="match status" value="1"/>
</dbReference>
<evidence type="ECO:0000259" key="1">
    <source>
        <dbReference type="Pfam" id="PF26078"/>
    </source>
</evidence>
<dbReference type="Pfam" id="PF26078">
    <property type="entry name" value="Baseplate_J_M"/>
    <property type="match status" value="1"/>
</dbReference>
<reference evidence="3 17" key="4">
    <citation type="submission" date="2019-08" db="EMBL/GenBank/DDBJ databases">
        <authorList>
            <consortium name="NARMS: The National Antimicrobial Resistance Monitoring System"/>
        </authorList>
    </citation>
    <scope>NUCLEOTIDE SEQUENCE [LARGE SCALE GENOMIC DNA]</scope>
    <source>
        <strain evidence="3 17">19MD07CB01-EC</strain>
    </source>
</reference>
<dbReference type="EMBL" id="DADUEU010000034">
    <property type="protein sequence ID" value="HBB1575221.1"/>
    <property type="molecule type" value="Genomic_DNA"/>
</dbReference>
<dbReference type="InterPro" id="IPR052726">
    <property type="entry name" value="Phage_Baseplate_Hub"/>
</dbReference>
<dbReference type="EMBL" id="DADPIR010000035">
    <property type="protein sequence ID" value="HAZ7493834.1"/>
    <property type="molecule type" value="Genomic_DNA"/>
</dbReference>
<accession>A0A0B0WNK6</accession>
<reference evidence="14 15" key="3">
    <citation type="submission" date="2018-12" db="EMBL/GenBank/DDBJ databases">
        <authorList>
            <consortium name="Pathogen Informatics"/>
        </authorList>
    </citation>
    <scope>NUCLEOTIDE SEQUENCE [LARGE SCALE GENOMIC DNA]</scope>
    <source>
        <strain evidence="10 14">NCTC9044</strain>
        <strain evidence="11 15">NCTC9702</strain>
    </source>
</reference>
<evidence type="ECO:0000313" key="15">
    <source>
        <dbReference type="Proteomes" id="UP000277930"/>
    </source>
</evidence>